<dbReference type="InterPro" id="IPR014044">
    <property type="entry name" value="CAP_dom"/>
</dbReference>
<evidence type="ECO:0000313" key="3">
    <source>
        <dbReference type="Proteomes" id="UP000054324"/>
    </source>
</evidence>
<organism evidence="2 3">
    <name type="scientific">Opisthorchis viverrini</name>
    <name type="common">Southeast Asian liver fluke</name>
    <dbReference type="NCBI Taxonomy" id="6198"/>
    <lineage>
        <taxon>Eukaryota</taxon>
        <taxon>Metazoa</taxon>
        <taxon>Spiralia</taxon>
        <taxon>Lophotrochozoa</taxon>
        <taxon>Platyhelminthes</taxon>
        <taxon>Trematoda</taxon>
        <taxon>Digenea</taxon>
        <taxon>Opisthorchiida</taxon>
        <taxon>Opisthorchiata</taxon>
        <taxon>Opisthorchiidae</taxon>
        <taxon>Opisthorchis</taxon>
    </lineage>
</organism>
<keyword evidence="3" id="KW-1185">Reference proteome</keyword>
<sequence>MILEGKVPGQPQALSMPNLTWSDSLEQEARRQAEMCESAAKWLPGEVRAVSRVGELE</sequence>
<dbReference type="KEGG" id="ovi:T265_09234"/>
<name>A0A075A5N9_OPIVI</name>
<dbReference type="Gene3D" id="3.40.33.10">
    <property type="entry name" value="CAP"/>
    <property type="match status" value="1"/>
</dbReference>
<gene>
    <name evidence="2" type="ORF">T265_09234</name>
</gene>
<dbReference type="AlphaFoldDB" id="A0A075A5N9"/>
<dbReference type="Pfam" id="PF00188">
    <property type="entry name" value="CAP"/>
    <property type="match status" value="1"/>
</dbReference>
<evidence type="ECO:0000259" key="1">
    <source>
        <dbReference type="Pfam" id="PF00188"/>
    </source>
</evidence>
<feature type="domain" description="SCP" evidence="1">
    <location>
        <begin position="12"/>
        <end position="39"/>
    </location>
</feature>
<dbReference type="RefSeq" id="XP_009173523.1">
    <property type="nucleotide sequence ID" value="XM_009175259.1"/>
</dbReference>
<dbReference type="EMBL" id="KL596883">
    <property type="protein sequence ID" value="KER22714.1"/>
    <property type="molecule type" value="Genomic_DNA"/>
</dbReference>
<reference evidence="2 3" key="1">
    <citation type="submission" date="2013-11" db="EMBL/GenBank/DDBJ databases">
        <title>Opisthorchis viverrini - life in the bile duct.</title>
        <authorList>
            <person name="Young N.D."/>
            <person name="Nagarajan N."/>
            <person name="Lin S.J."/>
            <person name="Korhonen P.K."/>
            <person name="Jex A.R."/>
            <person name="Hall R.S."/>
            <person name="Safavi-Hemami H."/>
            <person name="Kaewkong W."/>
            <person name="Bertrand D."/>
            <person name="Gao S."/>
            <person name="Seet Q."/>
            <person name="Wongkham S."/>
            <person name="Teh B.T."/>
            <person name="Wongkham C."/>
            <person name="Intapan P.M."/>
            <person name="Maleewong W."/>
            <person name="Yang X."/>
            <person name="Hu M."/>
            <person name="Wang Z."/>
            <person name="Hofmann A."/>
            <person name="Sternberg P.W."/>
            <person name="Tan P."/>
            <person name="Wang J."/>
            <person name="Gasser R.B."/>
        </authorList>
    </citation>
    <scope>NUCLEOTIDE SEQUENCE [LARGE SCALE GENOMIC DNA]</scope>
</reference>
<dbReference type="CTD" id="20323413"/>
<protein>
    <recommendedName>
        <fullName evidence="1">SCP domain-containing protein</fullName>
    </recommendedName>
</protein>
<evidence type="ECO:0000313" key="2">
    <source>
        <dbReference type="EMBL" id="KER22714.1"/>
    </source>
</evidence>
<accession>A0A075A5N9</accession>
<dbReference type="SUPFAM" id="SSF55797">
    <property type="entry name" value="PR-1-like"/>
    <property type="match status" value="1"/>
</dbReference>
<dbReference type="GeneID" id="20323413"/>
<proteinExistence type="predicted"/>
<dbReference type="InterPro" id="IPR035940">
    <property type="entry name" value="CAP_sf"/>
</dbReference>
<dbReference type="Proteomes" id="UP000054324">
    <property type="component" value="Unassembled WGS sequence"/>
</dbReference>